<feature type="transmembrane region" description="Helical" evidence="6">
    <location>
        <begin position="160"/>
        <end position="181"/>
    </location>
</feature>
<keyword evidence="8" id="KW-1185">Reference proteome</keyword>
<evidence type="ECO:0000256" key="5">
    <source>
        <dbReference type="ARBA" id="ARBA00023136"/>
    </source>
</evidence>
<keyword evidence="4 6" id="KW-1133">Transmembrane helix</keyword>
<name>A0A286G143_9PROT</name>
<feature type="transmembrane region" description="Helical" evidence="6">
    <location>
        <begin position="244"/>
        <end position="268"/>
    </location>
</feature>
<dbReference type="InterPro" id="IPR022791">
    <property type="entry name" value="L-PG_synthase/AglD"/>
</dbReference>
<evidence type="ECO:0000256" key="2">
    <source>
        <dbReference type="ARBA" id="ARBA00022475"/>
    </source>
</evidence>
<evidence type="ECO:0000256" key="4">
    <source>
        <dbReference type="ARBA" id="ARBA00022989"/>
    </source>
</evidence>
<reference evidence="7 8" key="1">
    <citation type="submission" date="2017-09" db="EMBL/GenBank/DDBJ databases">
        <authorList>
            <person name="Ehlers B."/>
            <person name="Leendertz F.H."/>
        </authorList>
    </citation>
    <scope>NUCLEOTIDE SEQUENCE [LARGE SCALE GENOMIC DNA]</scope>
    <source>
        <strain evidence="7 8">USBA 140</strain>
    </source>
</reference>
<evidence type="ECO:0000313" key="8">
    <source>
        <dbReference type="Proteomes" id="UP000219621"/>
    </source>
</evidence>
<protein>
    <recommendedName>
        <fullName evidence="9">Lysylphosphatidylglycerol synthase TM region</fullName>
    </recommendedName>
</protein>
<feature type="transmembrane region" description="Helical" evidence="6">
    <location>
        <begin position="288"/>
        <end position="310"/>
    </location>
</feature>
<dbReference type="Pfam" id="PF03706">
    <property type="entry name" value="LPG_synthase_TM"/>
    <property type="match status" value="1"/>
</dbReference>
<keyword evidence="5 6" id="KW-0472">Membrane</keyword>
<dbReference type="Proteomes" id="UP000219621">
    <property type="component" value="Unassembled WGS sequence"/>
</dbReference>
<dbReference type="OrthoDB" id="9788795at2"/>
<evidence type="ECO:0008006" key="9">
    <source>
        <dbReference type="Google" id="ProtNLM"/>
    </source>
</evidence>
<evidence type="ECO:0000313" key="7">
    <source>
        <dbReference type="EMBL" id="SOD89267.1"/>
    </source>
</evidence>
<accession>A0A286G143</accession>
<dbReference type="PANTHER" id="PTHR40277:SF1">
    <property type="entry name" value="BLL5419 PROTEIN"/>
    <property type="match status" value="1"/>
</dbReference>
<sequence length="312" mass="33273">MRRTAVIGTLRALSTVVVLGVVVLLLDTDEILGHLAGVEPVWLAAALAAALPHYLFSAVRWRWFTRLFGGDLRLRRAVPEYFLAVFLNQTLPGGVPGDLVRAWRDRRRTRTDEDEGRTAGLGEAGRAVLCERVAGQITLVLVALIGLLLVPGNIRSVLPLWVFPGALAGVALVIFAAMRILRALARRGRRKPQFALEFLRDSRSALFGPRNFVMHQALSLPVVASFLATFWCAGKAIGVTLDPVMAVGVVPVVLMAMTVPITVGGWGVREGAAAGLWAAAGLPASQGVAISVVYGAAILISATPGALVLLRR</sequence>
<evidence type="ECO:0000256" key="6">
    <source>
        <dbReference type="SAM" id="Phobius"/>
    </source>
</evidence>
<dbReference type="AlphaFoldDB" id="A0A286G143"/>
<gene>
    <name evidence="7" type="ORF">SAMN05421508_101167</name>
</gene>
<evidence type="ECO:0000256" key="3">
    <source>
        <dbReference type="ARBA" id="ARBA00022692"/>
    </source>
</evidence>
<feature type="transmembrane region" description="Helical" evidence="6">
    <location>
        <begin position="133"/>
        <end position="154"/>
    </location>
</feature>
<dbReference type="NCBIfam" id="TIGR00374">
    <property type="entry name" value="flippase-like domain"/>
    <property type="match status" value="1"/>
</dbReference>
<keyword evidence="2" id="KW-1003">Cell membrane</keyword>
<dbReference type="EMBL" id="OCNJ01000001">
    <property type="protein sequence ID" value="SOD89267.1"/>
    <property type="molecule type" value="Genomic_DNA"/>
</dbReference>
<proteinExistence type="predicted"/>
<dbReference type="RefSeq" id="WP_097277085.1">
    <property type="nucleotide sequence ID" value="NZ_OCNJ01000001.1"/>
</dbReference>
<evidence type="ECO:0000256" key="1">
    <source>
        <dbReference type="ARBA" id="ARBA00004651"/>
    </source>
</evidence>
<dbReference type="GO" id="GO:0005886">
    <property type="term" value="C:plasma membrane"/>
    <property type="evidence" value="ECO:0007669"/>
    <property type="project" value="UniProtKB-SubCell"/>
</dbReference>
<comment type="subcellular location">
    <subcellularLocation>
        <location evidence="1">Cell membrane</location>
        <topology evidence="1">Multi-pass membrane protein</topology>
    </subcellularLocation>
</comment>
<dbReference type="PANTHER" id="PTHR40277">
    <property type="entry name" value="BLL5419 PROTEIN"/>
    <property type="match status" value="1"/>
</dbReference>
<keyword evidence="3 6" id="KW-0812">Transmembrane</keyword>
<feature type="transmembrane region" description="Helical" evidence="6">
    <location>
        <begin position="41"/>
        <end position="59"/>
    </location>
</feature>
<feature type="transmembrane region" description="Helical" evidence="6">
    <location>
        <begin position="7"/>
        <end position="26"/>
    </location>
</feature>
<organism evidence="7 8">
    <name type="scientific">Caenispirillum bisanense</name>
    <dbReference type="NCBI Taxonomy" id="414052"/>
    <lineage>
        <taxon>Bacteria</taxon>
        <taxon>Pseudomonadati</taxon>
        <taxon>Pseudomonadota</taxon>
        <taxon>Alphaproteobacteria</taxon>
        <taxon>Rhodospirillales</taxon>
        <taxon>Novispirillaceae</taxon>
        <taxon>Caenispirillum</taxon>
    </lineage>
</organism>